<comment type="caution">
    <text evidence="3">The sequence shown here is derived from an EMBL/GenBank/DDBJ whole genome shotgun (WGS) entry which is preliminary data.</text>
</comment>
<dbReference type="Proteomes" id="UP000678393">
    <property type="component" value="Unassembled WGS sequence"/>
</dbReference>
<sequence>MATSLSEGEFHRMQLQLIELRTVNYELEAKNKKLERDLSEIQEKHELLHRELGKAKQAINKSKKAKDAEALIQETDSLQRKLQSQEEEFRLQNQTLMAELALLIASNEDLKKEAESRKEQSNATKGEENEQSDNTDELRRLQAENSALQKKLNVLQEKLERDVPVQNEPLSQKSSSETPQHEGNRFFNISELQLQLDTEREEKLIIKAELEQKQKESKEQEAALQEELDKTNEKLKKKQESFLQLQAEKEELFKESSSKLEESQAARDRDQKYYKDQIAKLQAEIERGKKEAGEQQMTAEKQMDDLRQQLTELKKQVDVSGMATTHQLQEQASRYLADIAILRDTVQKLTKDRDDLSAQLQESSRVAEDAVAQMQAAQTERDTQITAVQEISKVAEKRKALLDELAIKYQKEYDSHKESIKQMETRHMEEVDRLQSVVHDHVRKISELSKQLPVIDELSRKVHSLEDTKGWLERRLKEIEEQLSSTTSAYKQERELLMNTHKTEVEELTSNHKQEISRLKEEKEVIEQQAERREAELNEELAALRSKANNLKQEIKDTEDEKKLHEKKGMTMLKDLKRQLHAERKRAERLQAKLQELLSEGNSKMEDLFRTPDSDIQAGDASSVSSWGASASGLGRDSIASGPQSPMSGNSGFVSEANTGEEHGDLLKRIGILQQEKWALEEKVNHLEVSNACMAEDILNKTSIIEHYVMESRTGPKHQSSHEEKLSLKKVMDLVNRGSDHAQQTQDMNKKLQAMLEETLTKNMHLQQHLELMSQEVVRLSKLSAPAIARAPPDRSAKEATPPTSLPLAATTAASLPSQIPNNDSSSDRDSSVASEENFEVISNLPVNDDPVIIDGDNIDFQS</sequence>
<gene>
    <name evidence="3" type="ORF">CUNI_LOCUS10261</name>
</gene>
<dbReference type="PANTHER" id="PTHR18978">
    <property type="entry name" value="GRIP-1 ASSOCIATED PROTEIN 1"/>
    <property type="match status" value="1"/>
</dbReference>
<feature type="compositionally biased region" description="Basic and acidic residues" evidence="2">
    <location>
        <begin position="112"/>
        <end position="128"/>
    </location>
</feature>
<feature type="region of interest" description="Disordered" evidence="2">
    <location>
        <begin position="606"/>
        <end position="649"/>
    </location>
</feature>
<dbReference type="OrthoDB" id="6269447at2759"/>
<dbReference type="GO" id="GO:0098978">
    <property type="term" value="C:glutamatergic synapse"/>
    <property type="evidence" value="ECO:0007669"/>
    <property type="project" value="TreeGrafter"/>
</dbReference>
<accession>A0A8S3Z5E2</accession>
<feature type="coiled-coil region" evidence="1">
    <location>
        <begin position="189"/>
        <end position="380"/>
    </location>
</feature>
<feature type="region of interest" description="Disordered" evidence="2">
    <location>
        <begin position="789"/>
        <end position="863"/>
    </location>
</feature>
<dbReference type="GO" id="GO:0098887">
    <property type="term" value="P:neurotransmitter receptor transport, endosome to postsynaptic membrane"/>
    <property type="evidence" value="ECO:0007669"/>
    <property type="project" value="TreeGrafter"/>
</dbReference>
<reference evidence="3" key="1">
    <citation type="submission" date="2021-04" db="EMBL/GenBank/DDBJ databases">
        <authorList>
            <consortium name="Molecular Ecology Group"/>
        </authorList>
    </citation>
    <scope>NUCLEOTIDE SEQUENCE</scope>
</reference>
<feature type="compositionally biased region" description="Polar residues" evidence="2">
    <location>
        <begin position="168"/>
        <end position="178"/>
    </location>
</feature>
<dbReference type="GO" id="GO:1905244">
    <property type="term" value="P:regulation of modification of synaptic structure"/>
    <property type="evidence" value="ECO:0007669"/>
    <property type="project" value="TreeGrafter"/>
</dbReference>
<dbReference type="GO" id="GO:0099152">
    <property type="term" value="P:regulation of neurotransmitter receptor transport, endosome to postsynaptic membrane"/>
    <property type="evidence" value="ECO:0007669"/>
    <property type="project" value="TreeGrafter"/>
</dbReference>
<evidence type="ECO:0008006" key="5">
    <source>
        <dbReference type="Google" id="ProtNLM"/>
    </source>
</evidence>
<organism evidence="3 4">
    <name type="scientific">Candidula unifasciata</name>
    <dbReference type="NCBI Taxonomy" id="100452"/>
    <lineage>
        <taxon>Eukaryota</taxon>
        <taxon>Metazoa</taxon>
        <taxon>Spiralia</taxon>
        <taxon>Lophotrochozoa</taxon>
        <taxon>Mollusca</taxon>
        <taxon>Gastropoda</taxon>
        <taxon>Heterobranchia</taxon>
        <taxon>Euthyneura</taxon>
        <taxon>Panpulmonata</taxon>
        <taxon>Eupulmonata</taxon>
        <taxon>Stylommatophora</taxon>
        <taxon>Helicina</taxon>
        <taxon>Helicoidea</taxon>
        <taxon>Geomitridae</taxon>
        <taxon>Candidula</taxon>
    </lineage>
</organism>
<dbReference type="EMBL" id="CAJHNH020001852">
    <property type="protein sequence ID" value="CAG5124703.1"/>
    <property type="molecule type" value="Genomic_DNA"/>
</dbReference>
<evidence type="ECO:0000256" key="2">
    <source>
        <dbReference type="SAM" id="MobiDB-lite"/>
    </source>
</evidence>
<name>A0A8S3Z5E2_9EUPU</name>
<dbReference type="PANTHER" id="PTHR18978:SF1">
    <property type="entry name" value="GRIP1-ASSOCIATED PROTEIN 1"/>
    <property type="match status" value="1"/>
</dbReference>
<evidence type="ECO:0000313" key="3">
    <source>
        <dbReference type="EMBL" id="CAG5124703.1"/>
    </source>
</evidence>
<feature type="region of interest" description="Disordered" evidence="2">
    <location>
        <begin position="112"/>
        <end position="137"/>
    </location>
</feature>
<evidence type="ECO:0000313" key="4">
    <source>
        <dbReference type="Proteomes" id="UP000678393"/>
    </source>
</evidence>
<dbReference type="AlphaFoldDB" id="A0A8S3Z5E2"/>
<feature type="compositionally biased region" description="Low complexity" evidence="2">
    <location>
        <begin position="618"/>
        <end position="635"/>
    </location>
</feature>
<keyword evidence="1" id="KW-0175">Coiled coil</keyword>
<evidence type="ECO:0000256" key="1">
    <source>
        <dbReference type="SAM" id="Coils"/>
    </source>
</evidence>
<feature type="region of interest" description="Disordered" evidence="2">
    <location>
        <begin position="159"/>
        <end position="185"/>
    </location>
</feature>
<dbReference type="InterPro" id="IPR026204">
    <property type="entry name" value="GRIPAP1"/>
</dbReference>
<keyword evidence="4" id="KW-1185">Reference proteome</keyword>
<dbReference type="GO" id="GO:0098837">
    <property type="term" value="C:postsynaptic recycling endosome"/>
    <property type="evidence" value="ECO:0007669"/>
    <property type="project" value="TreeGrafter"/>
</dbReference>
<dbReference type="GO" id="GO:0098998">
    <property type="term" value="C:extrinsic component of postsynaptic early endosome membrane"/>
    <property type="evidence" value="ECO:0007669"/>
    <property type="project" value="TreeGrafter"/>
</dbReference>
<protein>
    <recommendedName>
        <fullName evidence="5">GRIP1-associated protein 1</fullName>
    </recommendedName>
</protein>
<feature type="compositionally biased region" description="Low complexity" evidence="2">
    <location>
        <begin position="800"/>
        <end position="818"/>
    </location>
</feature>
<dbReference type="GO" id="GO:0099158">
    <property type="term" value="P:regulation of recycling endosome localization within postsynapse"/>
    <property type="evidence" value="ECO:0007669"/>
    <property type="project" value="TreeGrafter"/>
</dbReference>
<proteinExistence type="predicted"/>